<gene>
    <name evidence="6" type="ORF">BU23DRAFT_485163</name>
</gene>
<evidence type="ECO:0000313" key="6">
    <source>
        <dbReference type="EMBL" id="KAF1966918.1"/>
    </source>
</evidence>
<dbReference type="GO" id="GO:0001228">
    <property type="term" value="F:DNA-binding transcription activator activity, RNA polymerase II-specific"/>
    <property type="evidence" value="ECO:0007669"/>
    <property type="project" value="TreeGrafter"/>
</dbReference>
<evidence type="ECO:0000256" key="2">
    <source>
        <dbReference type="ARBA" id="ARBA00023163"/>
    </source>
</evidence>
<name>A0A6A5UQE6_9PLEO</name>
<dbReference type="EMBL" id="ML976739">
    <property type="protein sequence ID" value="KAF1966918.1"/>
    <property type="molecule type" value="Genomic_DNA"/>
</dbReference>
<evidence type="ECO:0000256" key="3">
    <source>
        <dbReference type="PROSITE-ProRule" id="PRU00267"/>
    </source>
</evidence>
<dbReference type="InterPro" id="IPR009071">
    <property type="entry name" value="HMG_box_dom"/>
</dbReference>
<dbReference type="SMART" id="SM00398">
    <property type="entry name" value="HMG"/>
    <property type="match status" value="1"/>
</dbReference>
<evidence type="ECO:0000256" key="1">
    <source>
        <dbReference type="ARBA" id="ARBA00023125"/>
    </source>
</evidence>
<dbReference type="SUPFAM" id="SSF47095">
    <property type="entry name" value="HMG-box"/>
    <property type="match status" value="1"/>
</dbReference>
<protein>
    <recommendedName>
        <fullName evidence="5">HMG box domain-containing protein</fullName>
    </recommendedName>
</protein>
<feature type="compositionally biased region" description="Basic and acidic residues" evidence="4">
    <location>
        <begin position="60"/>
        <end position="70"/>
    </location>
</feature>
<accession>A0A6A5UQE6</accession>
<sequence length="204" mass="23423">MRKKAPRPMNCWMLFRDEHHKQLKDQNPQMTVQQISTECSKEWKNLSEAKKDHWRARAKAAKEEHRRTYPEYKYNPRKPGEKKKRQSRKTARAAMAAASLPDTAPSPDAAYYPFGHIDTTTSNAIMDNIMSYIQPAEAFNENEVPPQGLNLDGPFHDSESFRHAELDNQLNSFGSRLLYPGDEIVAMRYGADATVTLPSFDDCF</sequence>
<proteinExistence type="predicted"/>
<feature type="compositionally biased region" description="Basic residues" evidence="4">
    <location>
        <begin position="80"/>
        <end position="91"/>
    </location>
</feature>
<dbReference type="OrthoDB" id="6247875at2759"/>
<feature type="region of interest" description="Disordered" evidence="4">
    <location>
        <begin position="49"/>
        <end position="102"/>
    </location>
</feature>
<dbReference type="Proteomes" id="UP000800036">
    <property type="component" value="Unassembled WGS sequence"/>
</dbReference>
<evidence type="ECO:0000256" key="4">
    <source>
        <dbReference type="SAM" id="MobiDB-lite"/>
    </source>
</evidence>
<dbReference type="AlphaFoldDB" id="A0A6A5UQE6"/>
<evidence type="ECO:0000259" key="5">
    <source>
        <dbReference type="PROSITE" id="PS50118"/>
    </source>
</evidence>
<dbReference type="PANTHER" id="PTHR10270">
    <property type="entry name" value="SOX TRANSCRIPTION FACTOR"/>
    <property type="match status" value="1"/>
</dbReference>
<dbReference type="Pfam" id="PF00505">
    <property type="entry name" value="HMG_box"/>
    <property type="match status" value="1"/>
</dbReference>
<evidence type="ECO:0000313" key="7">
    <source>
        <dbReference type="Proteomes" id="UP000800036"/>
    </source>
</evidence>
<reference evidence="6" key="1">
    <citation type="journal article" date="2020" name="Stud. Mycol.">
        <title>101 Dothideomycetes genomes: a test case for predicting lifestyles and emergence of pathogens.</title>
        <authorList>
            <person name="Haridas S."/>
            <person name="Albert R."/>
            <person name="Binder M."/>
            <person name="Bloem J."/>
            <person name="Labutti K."/>
            <person name="Salamov A."/>
            <person name="Andreopoulos B."/>
            <person name="Baker S."/>
            <person name="Barry K."/>
            <person name="Bills G."/>
            <person name="Bluhm B."/>
            <person name="Cannon C."/>
            <person name="Castanera R."/>
            <person name="Culley D."/>
            <person name="Daum C."/>
            <person name="Ezra D."/>
            <person name="Gonzalez J."/>
            <person name="Henrissat B."/>
            <person name="Kuo A."/>
            <person name="Liang C."/>
            <person name="Lipzen A."/>
            <person name="Lutzoni F."/>
            <person name="Magnuson J."/>
            <person name="Mondo S."/>
            <person name="Nolan M."/>
            <person name="Ohm R."/>
            <person name="Pangilinan J."/>
            <person name="Park H.-J."/>
            <person name="Ramirez L."/>
            <person name="Alfaro M."/>
            <person name="Sun H."/>
            <person name="Tritt A."/>
            <person name="Yoshinaga Y."/>
            <person name="Zwiers L.-H."/>
            <person name="Turgeon B."/>
            <person name="Goodwin S."/>
            <person name="Spatafora J."/>
            <person name="Crous P."/>
            <person name="Grigoriev I."/>
        </authorList>
    </citation>
    <scope>NUCLEOTIDE SEQUENCE</scope>
    <source>
        <strain evidence="6">CBS 107.79</strain>
    </source>
</reference>
<keyword evidence="2" id="KW-0804">Transcription</keyword>
<feature type="DNA-binding region" description="HMG box" evidence="3">
    <location>
        <begin position="5"/>
        <end position="73"/>
    </location>
</feature>
<dbReference type="Gene3D" id="1.10.30.10">
    <property type="entry name" value="High mobility group box domain"/>
    <property type="match status" value="1"/>
</dbReference>
<dbReference type="GO" id="GO:0030154">
    <property type="term" value="P:cell differentiation"/>
    <property type="evidence" value="ECO:0007669"/>
    <property type="project" value="TreeGrafter"/>
</dbReference>
<dbReference type="PANTHER" id="PTHR10270:SF161">
    <property type="entry name" value="SEX-DETERMINING REGION Y PROTEIN"/>
    <property type="match status" value="1"/>
</dbReference>
<dbReference type="PROSITE" id="PS50118">
    <property type="entry name" value="HMG_BOX_2"/>
    <property type="match status" value="1"/>
</dbReference>
<dbReference type="GO" id="GO:0005634">
    <property type="term" value="C:nucleus"/>
    <property type="evidence" value="ECO:0007669"/>
    <property type="project" value="UniProtKB-UniRule"/>
</dbReference>
<feature type="domain" description="HMG box" evidence="5">
    <location>
        <begin position="5"/>
        <end position="73"/>
    </location>
</feature>
<keyword evidence="1 3" id="KW-0238">DNA-binding</keyword>
<keyword evidence="3" id="KW-0539">Nucleus</keyword>
<dbReference type="CDD" id="cd01389">
    <property type="entry name" value="HMG-box_ROX1-like"/>
    <property type="match status" value="1"/>
</dbReference>
<dbReference type="InterPro" id="IPR036910">
    <property type="entry name" value="HMG_box_dom_sf"/>
</dbReference>
<organism evidence="6 7">
    <name type="scientific">Bimuria novae-zelandiae CBS 107.79</name>
    <dbReference type="NCBI Taxonomy" id="1447943"/>
    <lineage>
        <taxon>Eukaryota</taxon>
        <taxon>Fungi</taxon>
        <taxon>Dikarya</taxon>
        <taxon>Ascomycota</taxon>
        <taxon>Pezizomycotina</taxon>
        <taxon>Dothideomycetes</taxon>
        <taxon>Pleosporomycetidae</taxon>
        <taxon>Pleosporales</taxon>
        <taxon>Massarineae</taxon>
        <taxon>Didymosphaeriaceae</taxon>
        <taxon>Bimuria</taxon>
    </lineage>
</organism>
<keyword evidence="7" id="KW-1185">Reference proteome</keyword>
<dbReference type="GO" id="GO:0000978">
    <property type="term" value="F:RNA polymerase II cis-regulatory region sequence-specific DNA binding"/>
    <property type="evidence" value="ECO:0007669"/>
    <property type="project" value="TreeGrafter"/>
</dbReference>
<dbReference type="InterPro" id="IPR050140">
    <property type="entry name" value="SRY-related_HMG-box_TF-like"/>
</dbReference>